<dbReference type="EMBL" id="WBOT01000003">
    <property type="protein sequence ID" value="KAB2332938.1"/>
    <property type="molecule type" value="Genomic_DNA"/>
</dbReference>
<dbReference type="AlphaFoldDB" id="A0A7V7UXV5"/>
<proteinExistence type="predicted"/>
<dbReference type="Proteomes" id="UP000441354">
    <property type="component" value="Unassembled WGS sequence"/>
</dbReference>
<dbReference type="OrthoDB" id="274805at2"/>
<sequence length="181" mass="20850">MVRIENAHHGTSKEAGTAIVCSGEFLISTRPLLWLGDGAYFFNNDKKIAKEWCISEGYKKSYVEYTIIEARININTDEEMLDLNKPDNRKMFHAHREIVRDQFKKRRIGVKGKTDFFDGQIINDLCKVAEYKVVMQDMFIQLSKDRILKTLSRVPNCTVISVRDTNYIEAPKIVEEGVLNG</sequence>
<evidence type="ECO:0000313" key="2">
    <source>
        <dbReference type="Proteomes" id="UP000441354"/>
    </source>
</evidence>
<comment type="caution">
    <text evidence="1">The sequence shown here is derived from an EMBL/GenBank/DDBJ whole genome shotgun (WGS) entry which is preliminary data.</text>
</comment>
<protein>
    <submittedName>
        <fullName evidence="1">Uncharacterized protein</fullName>
    </submittedName>
</protein>
<accession>A0A7V7UXV5</accession>
<dbReference type="RefSeq" id="WP_151574381.1">
    <property type="nucleotide sequence ID" value="NZ_WBOT01000003.1"/>
</dbReference>
<evidence type="ECO:0000313" key="1">
    <source>
        <dbReference type="EMBL" id="KAB2332938.1"/>
    </source>
</evidence>
<name>A0A7V7UXV5_9BACI</name>
<keyword evidence="2" id="KW-1185">Reference proteome</keyword>
<dbReference type="SUPFAM" id="SSF56399">
    <property type="entry name" value="ADP-ribosylation"/>
    <property type="match status" value="1"/>
</dbReference>
<organism evidence="1 2">
    <name type="scientific">Bacillus mesophilum</name>
    <dbReference type="NCBI Taxonomy" id="1071718"/>
    <lineage>
        <taxon>Bacteria</taxon>
        <taxon>Bacillati</taxon>
        <taxon>Bacillota</taxon>
        <taxon>Bacilli</taxon>
        <taxon>Bacillales</taxon>
        <taxon>Bacillaceae</taxon>
        <taxon>Bacillus</taxon>
    </lineage>
</organism>
<reference evidence="1 2" key="1">
    <citation type="journal article" date="2014" name="Arch. Microbiol.">
        <title>Bacillus mesophilum sp. nov., strain IITR-54T, a novel 4-chlorobiphenyl dechlorinating bacterium.</title>
        <authorList>
            <person name="Manickam N."/>
            <person name="Singh N.K."/>
            <person name="Bajaj A."/>
            <person name="Kumar R.M."/>
            <person name="Kaur G."/>
            <person name="Kaur N."/>
            <person name="Bala M."/>
            <person name="Kumar A."/>
            <person name="Mayilraj S."/>
        </authorList>
    </citation>
    <scope>NUCLEOTIDE SEQUENCE [LARGE SCALE GENOMIC DNA]</scope>
    <source>
        <strain evidence="1 2">IITR-54</strain>
    </source>
</reference>
<gene>
    <name evidence="1" type="ORF">F7732_12720</name>
</gene>